<keyword evidence="3" id="KW-0732">Signal</keyword>
<dbReference type="InterPro" id="IPR050316">
    <property type="entry name" value="Tyrosinase/Hemocyanin"/>
</dbReference>
<evidence type="ECO:0000259" key="4">
    <source>
        <dbReference type="PROSITE" id="PS00498"/>
    </source>
</evidence>
<protein>
    <submittedName>
        <fullName evidence="5">O-aminophenol oxidase-like protein</fullName>
    </submittedName>
</protein>
<evidence type="ECO:0000256" key="3">
    <source>
        <dbReference type="SAM" id="SignalP"/>
    </source>
</evidence>
<gene>
    <name evidence="5" type="ORF">J7T54_005714</name>
</gene>
<keyword evidence="6" id="KW-1185">Reference proteome</keyword>
<dbReference type="Gene3D" id="1.10.1280.10">
    <property type="entry name" value="Di-copper center containing domain from catechol oxidase"/>
    <property type="match status" value="1"/>
</dbReference>
<dbReference type="GO" id="GO:0016491">
    <property type="term" value="F:oxidoreductase activity"/>
    <property type="evidence" value="ECO:0007669"/>
    <property type="project" value="UniProtKB-KW"/>
</dbReference>
<evidence type="ECO:0000256" key="2">
    <source>
        <dbReference type="ARBA" id="ARBA00023002"/>
    </source>
</evidence>
<dbReference type="EMBL" id="JAGIXG020000007">
    <property type="protein sequence ID" value="KAI6783685.1"/>
    <property type="molecule type" value="Genomic_DNA"/>
</dbReference>
<dbReference type="PANTHER" id="PTHR11474">
    <property type="entry name" value="TYROSINASE FAMILY MEMBER"/>
    <property type="match status" value="1"/>
</dbReference>
<dbReference type="Pfam" id="PF00264">
    <property type="entry name" value="Tyrosinase"/>
    <property type="match status" value="1"/>
</dbReference>
<feature type="signal peptide" evidence="3">
    <location>
        <begin position="1"/>
        <end position="20"/>
    </location>
</feature>
<dbReference type="AlphaFoldDB" id="A0A9P9Y5F5"/>
<dbReference type="PRINTS" id="PR00092">
    <property type="entry name" value="TYROSINASE"/>
</dbReference>
<feature type="domain" description="Tyrosinase copper-binding" evidence="4">
    <location>
        <begin position="315"/>
        <end position="326"/>
    </location>
</feature>
<comment type="caution">
    <text evidence="5">The sequence shown here is derived from an EMBL/GenBank/DDBJ whole genome shotgun (WGS) entry which is preliminary data.</text>
</comment>
<sequence>MRFVSGVTGALALVSGLALAAPNLAPRAPTTEEMQSAKSVDDFRDLAMQALESQQADLQRRGEQGTCTLENARVRRDWEHMGKCERKEYIKAVKCLWDLPAVDTEFSAAQNYFDEFVAIHANVTDFVHGTANFFTWHRYLIALWEDTLRDQCGYKGALPYWNWYKYQSALHLSPVFDGSDTSFGSTGEYFPHNGSLVGSRTVHLPPGEGGGCIKDGPFVGYTINIGPIRPAMNGYEPWMKDQRDYNPRCQRRDLVHAASERYTFDGLFDLLAGDHSHTIELMQNKFQEAGTLSQHGAGHYAMGGDGSDVFTSLNDPAFYLHHAMVDKLYWMWQALHPKEANTVAGTLTYMNIIPSRNGTVEDELDVGILGPHLKITDTFNTLGGTPYCYIYE</sequence>
<accession>A0A9P9Y5F5</accession>
<dbReference type="GO" id="GO:0046872">
    <property type="term" value="F:metal ion binding"/>
    <property type="evidence" value="ECO:0007669"/>
    <property type="project" value="UniProtKB-KW"/>
</dbReference>
<dbReference type="PANTHER" id="PTHR11474:SF125">
    <property type="entry name" value="N-ACETYL-6-HYDROXYTRYPTOPHAN OXIDASE IVOB-RELATED"/>
    <property type="match status" value="1"/>
</dbReference>
<organism evidence="5 6">
    <name type="scientific">Emericellopsis cladophorae</name>
    <dbReference type="NCBI Taxonomy" id="2686198"/>
    <lineage>
        <taxon>Eukaryota</taxon>
        <taxon>Fungi</taxon>
        <taxon>Dikarya</taxon>
        <taxon>Ascomycota</taxon>
        <taxon>Pezizomycotina</taxon>
        <taxon>Sordariomycetes</taxon>
        <taxon>Hypocreomycetidae</taxon>
        <taxon>Hypocreales</taxon>
        <taxon>Bionectriaceae</taxon>
        <taxon>Emericellopsis</taxon>
    </lineage>
</organism>
<evidence type="ECO:0000256" key="1">
    <source>
        <dbReference type="ARBA" id="ARBA00022723"/>
    </source>
</evidence>
<dbReference type="OrthoDB" id="6132182at2759"/>
<dbReference type="InterPro" id="IPR008922">
    <property type="entry name" value="Di-copper_centre_dom_sf"/>
</dbReference>
<proteinExistence type="predicted"/>
<keyword evidence="2" id="KW-0560">Oxidoreductase</keyword>
<evidence type="ECO:0000313" key="5">
    <source>
        <dbReference type="EMBL" id="KAI6783685.1"/>
    </source>
</evidence>
<dbReference type="SUPFAM" id="SSF48056">
    <property type="entry name" value="Di-copper centre-containing domain"/>
    <property type="match status" value="1"/>
</dbReference>
<dbReference type="GeneID" id="75832197"/>
<reference evidence="5" key="1">
    <citation type="journal article" date="2021" name="J Fungi (Basel)">
        <title>Genomic and Metabolomic Analyses of the Marine Fungus Emericellopsis cladophorae: Insights into Saltwater Adaptability Mechanisms and Its Biosynthetic Potential.</title>
        <authorList>
            <person name="Goncalves M.F.M."/>
            <person name="Hilario S."/>
            <person name="Van de Peer Y."/>
            <person name="Esteves A.C."/>
            <person name="Alves A."/>
        </authorList>
    </citation>
    <scope>NUCLEOTIDE SEQUENCE</scope>
    <source>
        <strain evidence="5">MUM 19.33</strain>
    </source>
</reference>
<dbReference type="Proteomes" id="UP001055219">
    <property type="component" value="Unassembled WGS sequence"/>
</dbReference>
<keyword evidence="1" id="KW-0479">Metal-binding</keyword>
<evidence type="ECO:0000313" key="6">
    <source>
        <dbReference type="Proteomes" id="UP001055219"/>
    </source>
</evidence>
<feature type="chain" id="PRO_5040238595" evidence="3">
    <location>
        <begin position="21"/>
        <end position="392"/>
    </location>
</feature>
<dbReference type="RefSeq" id="XP_051364541.1">
    <property type="nucleotide sequence ID" value="XM_051504162.1"/>
</dbReference>
<dbReference type="PROSITE" id="PS00498">
    <property type="entry name" value="TYROSINASE_2"/>
    <property type="match status" value="1"/>
</dbReference>
<name>A0A9P9Y5F5_9HYPO</name>
<reference evidence="5" key="2">
    <citation type="submission" date="2022-07" db="EMBL/GenBank/DDBJ databases">
        <authorList>
            <person name="Goncalves M.F.M."/>
            <person name="Hilario S."/>
            <person name="Van De Peer Y."/>
            <person name="Esteves A.C."/>
            <person name="Alves A."/>
        </authorList>
    </citation>
    <scope>NUCLEOTIDE SEQUENCE</scope>
    <source>
        <strain evidence="5">MUM 19.33</strain>
    </source>
</reference>
<dbReference type="InterPro" id="IPR002227">
    <property type="entry name" value="Tyrosinase_Cu-bd"/>
</dbReference>